<reference evidence="2 3" key="1">
    <citation type="submission" date="2022-03" db="EMBL/GenBank/DDBJ databases">
        <title>Complete genome sequence of Lysobacter capsici VKM B-2533 and Lysobacter gummosus 10.1.1, promising sources of lytic agents.</title>
        <authorList>
            <person name="Tarlachkov S.V."/>
            <person name="Kudryakova I.V."/>
            <person name="Afoshin A.S."/>
            <person name="Leontyevskaya E.A."/>
            <person name="Leontyevskaya N.V."/>
        </authorList>
    </citation>
    <scope>NUCLEOTIDE SEQUENCE [LARGE SCALE GENOMIC DNA]</scope>
    <source>
        <strain evidence="2 3">10.1.1</strain>
    </source>
</reference>
<organism evidence="2 3">
    <name type="scientific">Lysobacter gummosus</name>
    <dbReference type="NCBI Taxonomy" id="262324"/>
    <lineage>
        <taxon>Bacteria</taxon>
        <taxon>Pseudomonadati</taxon>
        <taxon>Pseudomonadota</taxon>
        <taxon>Gammaproteobacteria</taxon>
        <taxon>Lysobacterales</taxon>
        <taxon>Lysobacteraceae</taxon>
        <taxon>Lysobacter</taxon>
    </lineage>
</organism>
<dbReference type="EMBL" id="CP093547">
    <property type="protein sequence ID" value="UNP29476.1"/>
    <property type="molecule type" value="Genomic_DNA"/>
</dbReference>
<evidence type="ECO:0000313" key="3">
    <source>
        <dbReference type="Proteomes" id="UP000829194"/>
    </source>
</evidence>
<protein>
    <submittedName>
        <fullName evidence="2">DUF4279 domain-containing protein</fullName>
    </submittedName>
</protein>
<dbReference type="Proteomes" id="UP000829194">
    <property type="component" value="Chromosome"/>
</dbReference>
<dbReference type="InterPro" id="IPR025459">
    <property type="entry name" value="DUF4279"/>
</dbReference>
<accession>A0ABY3XA50</accession>
<feature type="region of interest" description="Disordered" evidence="1">
    <location>
        <begin position="52"/>
        <end position="73"/>
    </location>
</feature>
<proteinExistence type="predicted"/>
<evidence type="ECO:0000256" key="1">
    <source>
        <dbReference type="SAM" id="MobiDB-lite"/>
    </source>
</evidence>
<gene>
    <name evidence="2" type="ORF">MOV92_23945</name>
</gene>
<evidence type="ECO:0000313" key="2">
    <source>
        <dbReference type="EMBL" id="UNP29476.1"/>
    </source>
</evidence>
<sequence>MHPYRYRVSLSLSHPDADLRELGEVLEVRPTRAVKAGDRRITPKGTLLPGAYRESSWGGDLSPETDDARTSDDEPLETFLEAQLDRLSQHSGRLRAFHDDGGRAMFFIGLFCDANTGLVLSPALMAKAAALGIGLGFDIYPPDPPGTGDTPA</sequence>
<dbReference type="Pfam" id="PF14106">
    <property type="entry name" value="DUF4279"/>
    <property type="match status" value="1"/>
</dbReference>
<keyword evidence="3" id="KW-1185">Reference proteome</keyword>
<dbReference type="RefSeq" id="WP_187313090.1">
    <property type="nucleotide sequence ID" value="NZ_CP011131.1"/>
</dbReference>
<name>A0ABY3XA50_9GAMM</name>